<dbReference type="InterPro" id="IPR011604">
    <property type="entry name" value="PDDEXK-like_dom_sf"/>
</dbReference>
<dbReference type="PANTHER" id="PTHR14464:SF4">
    <property type="entry name" value="EXONUCLEASE V"/>
    <property type="match status" value="1"/>
</dbReference>
<keyword evidence="2" id="KW-1185">Reference proteome</keyword>
<comment type="caution">
    <text evidence="1">The sequence shown here is derived from an EMBL/GenBank/DDBJ whole genome shotgun (WGS) entry which is preliminary data.</text>
</comment>
<proteinExistence type="predicted"/>
<dbReference type="Proteomes" id="UP000534783">
    <property type="component" value="Unassembled WGS sequence"/>
</dbReference>
<name>A0A7X6DSS2_9BACT</name>
<gene>
    <name evidence="1" type="ORF">MNODULE_18145</name>
</gene>
<reference evidence="1 2" key="1">
    <citation type="journal article" date="2020" name="Nature">
        <title>Bacterial chemolithoautotrophy via manganese oxidation.</title>
        <authorList>
            <person name="Yu H."/>
            <person name="Leadbetter J.R."/>
        </authorList>
    </citation>
    <scope>NUCLEOTIDE SEQUENCE [LARGE SCALE GENOMIC DNA]</scope>
    <source>
        <strain evidence="1 2">Mn-1</strain>
    </source>
</reference>
<dbReference type="PANTHER" id="PTHR14464">
    <property type="entry name" value="EXONUCLEASE V"/>
    <property type="match status" value="1"/>
</dbReference>
<protein>
    <recommendedName>
        <fullName evidence="3">PD-(D/E)XK endonuclease-like domain-containing protein</fullName>
    </recommendedName>
</protein>
<evidence type="ECO:0000313" key="2">
    <source>
        <dbReference type="Proteomes" id="UP000534783"/>
    </source>
</evidence>
<sequence>MSGLRHQQEILMVSTLSQQRYCEKKVDLAMQFPEVEPTSPAMEQGAEGHARLEEGATPVTREEIEASLHRGESLTLFEFPMEGVWEEIPIWGRPDLVQLEGKSAKLLVEFKFSRRSNLFPSQQTQANLYGWLLQQNRFDVDSLLCAVAIFPATIPHVKLLPADLIGTLLKVTEQLRAKTFRSAVPILRQEKSFTLHLFPFRPQIAERDLRWAVDYWRGKREPEPSGSINKCRICRFNAEALCDQALAPFSR</sequence>
<organism evidence="1 2">
    <name type="scientific">Candidatus Manganitrophus noduliformans</name>
    <dbReference type="NCBI Taxonomy" id="2606439"/>
    <lineage>
        <taxon>Bacteria</taxon>
        <taxon>Pseudomonadati</taxon>
        <taxon>Nitrospirota</taxon>
        <taxon>Nitrospiria</taxon>
        <taxon>Candidatus Troglogloeales</taxon>
        <taxon>Candidatus Manganitrophaceae</taxon>
        <taxon>Candidatus Manganitrophus</taxon>
    </lineage>
</organism>
<dbReference type="AlphaFoldDB" id="A0A7X6DSS2"/>
<dbReference type="EMBL" id="VTOW01000004">
    <property type="protein sequence ID" value="NKE72675.1"/>
    <property type="molecule type" value="Genomic_DNA"/>
</dbReference>
<dbReference type="RefSeq" id="WP_168062620.1">
    <property type="nucleotide sequence ID" value="NZ_VTOW01000004.1"/>
</dbReference>
<accession>A0A7X6DSS2</accession>
<dbReference type="GO" id="GO:0045145">
    <property type="term" value="F:single-stranded DNA 5'-3' DNA exonuclease activity"/>
    <property type="evidence" value="ECO:0007669"/>
    <property type="project" value="InterPro"/>
</dbReference>
<evidence type="ECO:0008006" key="3">
    <source>
        <dbReference type="Google" id="ProtNLM"/>
    </source>
</evidence>
<dbReference type="GO" id="GO:0036297">
    <property type="term" value="P:interstrand cross-link repair"/>
    <property type="evidence" value="ECO:0007669"/>
    <property type="project" value="TreeGrafter"/>
</dbReference>
<dbReference type="InterPro" id="IPR019190">
    <property type="entry name" value="EXOV"/>
</dbReference>
<evidence type="ECO:0000313" key="1">
    <source>
        <dbReference type="EMBL" id="NKE72675.1"/>
    </source>
</evidence>
<dbReference type="Gene3D" id="3.90.320.10">
    <property type="match status" value="1"/>
</dbReference>